<evidence type="ECO:0000256" key="8">
    <source>
        <dbReference type="RuleBase" id="RU003738"/>
    </source>
</evidence>
<dbReference type="UniPathway" id="UPA00034">
    <property type="reaction ID" value="UER00027"/>
</dbReference>
<keyword evidence="3 5" id="KW-0663">Pyridoxal phosphate</keyword>
<reference evidence="10 11" key="1">
    <citation type="submission" date="2017-06" db="EMBL/GenBank/DDBJ databases">
        <title>Complete genome sequence of Nitrospirillum amazonense strain CBAmC, an endophytic nitrogen-fixing and plant growth-promoting bacterium, isolated from sugarcane.</title>
        <authorList>
            <person name="Schwab S."/>
            <person name="dos Santos Teixeira K.R."/>
            <person name="Simoes Araujo J.L."/>
            <person name="Soares Vidal M."/>
            <person name="Borges de Freitas H.R."/>
            <person name="Rivello Crivelaro A.L."/>
            <person name="Bueno de Camargo Nunes A."/>
            <person name="dos Santos C.M."/>
            <person name="Palmeira da Silva Rosa D."/>
            <person name="da Silva Padilha D."/>
            <person name="da Silva E."/>
            <person name="Araujo Terra L."/>
            <person name="Soares Mendes V."/>
            <person name="Farinelli L."/>
            <person name="Magalhaes Cruz L."/>
            <person name="Baldani J.I."/>
        </authorList>
    </citation>
    <scope>NUCLEOTIDE SEQUENCE [LARGE SCALE GENOMIC DNA]</scope>
    <source>
        <strain evidence="10 11">CBAmC</strain>
    </source>
</reference>
<feature type="domain" description="Orn/DAP/Arg decarboxylase 2 N-terminal" evidence="9">
    <location>
        <begin position="35"/>
        <end position="278"/>
    </location>
</feature>
<dbReference type="PANTHER" id="PTHR43727:SF2">
    <property type="entry name" value="GROUP IV DECARBOXYLASE"/>
    <property type="match status" value="1"/>
</dbReference>
<comment type="cofactor">
    <cofactor evidence="1 5 7 8">
        <name>pyridoxal 5'-phosphate</name>
        <dbReference type="ChEBI" id="CHEBI:597326"/>
    </cofactor>
</comment>
<keyword evidence="2 5" id="KW-0210">Decarboxylase</keyword>
<dbReference type="PROSITE" id="PS00879">
    <property type="entry name" value="ODR_DC_2_2"/>
    <property type="match status" value="1"/>
</dbReference>
<accession>A0A248JM44</accession>
<organism evidence="10 11">
    <name type="scientific">Nitrospirillum viridazoti CBAmc</name>
    <dbReference type="NCBI Taxonomy" id="1441467"/>
    <lineage>
        <taxon>Bacteria</taxon>
        <taxon>Pseudomonadati</taxon>
        <taxon>Pseudomonadota</taxon>
        <taxon>Alphaproteobacteria</taxon>
        <taxon>Rhodospirillales</taxon>
        <taxon>Azospirillaceae</taxon>
        <taxon>Nitrospirillum</taxon>
        <taxon>Nitrospirillum viridazoti</taxon>
    </lineage>
</organism>
<dbReference type="InterPro" id="IPR000183">
    <property type="entry name" value="Orn/DAP/Arg_de-COase"/>
</dbReference>
<dbReference type="SUPFAM" id="SSF50621">
    <property type="entry name" value="Alanine racemase C-terminal domain-like"/>
    <property type="match status" value="1"/>
</dbReference>
<dbReference type="PRINTS" id="PR01181">
    <property type="entry name" value="DAPDCRBXLASE"/>
</dbReference>
<evidence type="ECO:0000256" key="1">
    <source>
        <dbReference type="ARBA" id="ARBA00001933"/>
    </source>
</evidence>
<keyword evidence="11" id="KW-1185">Reference proteome</keyword>
<comment type="function">
    <text evidence="5">Specifically catalyzes the decarboxylation of meso-diaminopimelate (meso-DAP) to L-lysine.</text>
</comment>
<dbReference type="PRINTS" id="PR01179">
    <property type="entry name" value="ODADCRBXLASE"/>
</dbReference>
<feature type="binding site" evidence="5">
    <location>
        <position position="311"/>
    </location>
    <ligand>
        <name>substrate</name>
    </ligand>
</feature>
<dbReference type="GO" id="GO:0030170">
    <property type="term" value="F:pyridoxal phosphate binding"/>
    <property type="evidence" value="ECO:0007669"/>
    <property type="project" value="UniProtKB-UniRule"/>
</dbReference>
<dbReference type="Proteomes" id="UP000197153">
    <property type="component" value="Chromosome 1"/>
</dbReference>
<dbReference type="SUPFAM" id="SSF51419">
    <property type="entry name" value="PLP-binding barrel"/>
    <property type="match status" value="1"/>
</dbReference>
<comment type="pathway">
    <text evidence="5 8">Amino-acid biosynthesis; L-lysine biosynthesis via DAP pathway; L-lysine from DL-2,6-diaminopimelate: step 1/1.</text>
</comment>
<feature type="binding site" evidence="5">
    <location>
        <position position="238"/>
    </location>
    <ligand>
        <name>pyridoxal 5'-phosphate</name>
        <dbReference type="ChEBI" id="CHEBI:597326"/>
    </ligand>
</feature>
<dbReference type="FunFam" id="3.20.20.10:FF:000003">
    <property type="entry name" value="Diaminopimelate decarboxylase"/>
    <property type="match status" value="1"/>
</dbReference>
<dbReference type="Gene3D" id="3.20.20.10">
    <property type="entry name" value="Alanine racemase"/>
    <property type="match status" value="1"/>
</dbReference>
<feature type="binding site" evidence="5">
    <location>
        <begin position="272"/>
        <end position="275"/>
    </location>
    <ligand>
        <name>pyridoxal 5'-phosphate</name>
        <dbReference type="ChEBI" id="CHEBI:597326"/>
    </ligand>
</feature>
<dbReference type="GO" id="GO:0009089">
    <property type="term" value="P:lysine biosynthetic process via diaminopimelate"/>
    <property type="evidence" value="ECO:0007669"/>
    <property type="project" value="UniProtKB-UniRule"/>
</dbReference>
<comment type="catalytic activity">
    <reaction evidence="5 8">
        <text>meso-2,6-diaminopimelate + H(+) = L-lysine + CO2</text>
        <dbReference type="Rhea" id="RHEA:15101"/>
        <dbReference type="ChEBI" id="CHEBI:15378"/>
        <dbReference type="ChEBI" id="CHEBI:16526"/>
        <dbReference type="ChEBI" id="CHEBI:32551"/>
        <dbReference type="ChEBI" id="CHEBI:57791"/>
        <dbReference type="EC" id="4.1.1.20"/>
    </reaction>
</comment>
<evidence type="ECO:0000313" key="10">
    <source>
        <dbReference type="EMBL" id="ASG19803.1"/>
    </source>
</evidence>
<dbReference type="RefSeq" id="WP_088870761.1">
    <property type="nucleotide sequence ID" value="NZ_CP022110.1"/>
</dbReference>
<dbReference type="InterPro" id="IPR009006">
    <property type="entry name" value="Ala_racemase/Decarboxylase_C"/>
</dbReference>
<dbReference type="NCBIfam" id="TIGR01048">
    <property type="entry name" value="lysA"/>
    <property type="match status" value="1"/>
</dbReference>
<feature type="active site" description="Proton donor" evidence="7">
    <location>
        <position position="343"/>
    </location>
</feature>
<feature type="binding site" evidence="5">
    <location>
        <position position="315"/>
    </location>
    <ligand>
        <name>substrate</name>
    </ligand>
</feature>
<dbReference type="GO" id="GO:0008836">
    <property type="term" value="F:diaminopimelate decarboxylase activity"/>
    <property type="evidence" value="ECO:0007669"/>
    <property type="project" value="UniProtKB-UniRule"/>
</dbReference>
<keyword evidence="5" id="KW-0028">Amino-acid biosynthesis</keyword>
<dbReference type="InterPro" id="IPR022657">
    <property type="entry name" value="De-COase2_CS"/>
</dbReference>
<dbReference type="EMBL" id="CP022110">
    <property type="protein sequence ID" value="ASG19803.1"/>
    <property type="molecule type" value="Genomic_DNA"/>
</dbReference>
<gene>
    <name evidence="5 10" type="primary">lysA</name>
    <name evidence="10" type="ORF">Y958_02380</name>
</gene>
<name>A0A248JM44_9PROT</name>
<comment type="subunit">
    <text evidence="5">Homodimer.</text>
</comment>
<dbReference type="InterPro" id="IPR002986">
    <property type="entry name" value="DAP_deCOOHase_LysA"/>
</dbReference>
<dbReference type="HAMAP" id="MF_02120">
    <property type="entry name" value="LysA"/>
    <property type="match status" value="1"/>
</dbReference>
<evidence type="ECO:0000256" key="6">
    <source>
        <dbReference type="NCBIfam" id="TIGR01048"/>
    </source>
</evidence>
<dbReference type="KEGG" id="nao:Y958_02380"/>
<sequence>MAFSYVSGVLTADGVPLDRLAEAVGTPVYVYAASRLRANYQAYTRAFARDPVDVCFALKANSNQSIISLFARLGAGADVVSEGEMRRALAAGVPPEKVVFSGVGKTRDELAAALVAGIHQINVESLPELEVLSAVATELGRTAPVALRINPDVDAGTHGKIATGRKEDKFGIDLGHAVAAYAKASSLPGLAPKGYAVHIGSQLLNINPYDDAYGHLSDLVIATREAGLKIERLDLGGGLGVPYKGEAAPDHDAYAGIVRKRLGNLGCRLTLEPGRSLVGDAGVLLARVIYVKEGLHRRFLIVDAAMNDLMRPTLYDAYHGIRPVLEPAAGAPLSPMDVVGPICETGDTFARQRELPPVAQGELVAFMTAGAYGAAMSSTYNSRPLVAEVLVDEGQWAVIRRRQTFEEMLALDVTPQWRHV</sequence>
<comment type="similarity">
    <text evidence="5">Belongs to the Orn/Lys/Arg decarboxylase class-II family. LysA subfamily.</text>
</comment>
<feature type="binding site" evidence="5">
    <location>
        <position position="344"/>
    </location>
    <ligand>
        <name>substrate</name>
    </ligand>
</feature>
<keyword evidence="5 8" id="KW-0457">Lysine biosynthesis</keyword>
<dbReference type="AlphaFoldDB" id="A0A248JM44"/>
<evidence type="ECO:0000256" key="2">
    <source>
        <dbReference type="ARBA" id="ARBA00022793"/>
    </source>
</evidence>
<evidence type="ECO:0000256" key="3">
    <source>
        <dbReference type="ARBA" id="ARBA00022898"/>
    </source>
</evidence>
<evidence type="ECO:0000256" key="7">
    <source>
        <dbReference type="PIRSR" id="PIRSR600183-50"/>
    </source>
</evidence>
<dbReference type="InterPro" id="IPR022644">
    <property type="entry name" value="De-COase2_N"/>
</dbReference>
<feature type="modified residue" description="N6-(pyridoxal phosphate)lysine" evidence="5 7">
    <location>
        <position position="59"/>
    </location>
</feature>
<evidence type="ECO:0000256" key="5">
    <source>
        <dbReference type="HAMAP-Rule" id="MF_02120"/>
    </source>
</evidence>
<dbReference type="Pfam" id="PF02784">
    <property type="entry name" value="Orn_Arg_deC_N"/>
    <property type="match status" value="1"/>
</dbReference>
<dbReference type="CDD" id="cd06828">
    <property type="entry name" value="PLPDE_III_DapDC"/>
    <property type="match status" value="1"/>
</dbReference>
<keyword evidence="4 5" id="KW-0456">Lyase</keyword>
<dbReference type="Gene3D" id="2.40.37.10">
    <property type="entry name" value="Lyase, Ornithine Decarboxylase, Chain A, domain 1"/>
    <property type="match status" value="1"/>
</dbReference>
<protein>
    <recommendedName>
        <fullName evidence="5 6">Diaminopimelate decarboxylase</fullName>
        <shortName evidence="5">DAP decarboxylase</shortName>
        <shortName evidence="5">DAPDC</shortName>
        <ecNumber evidence="5 6">4.1.1.20</ecNumber>
    </recommendedName>
</protein>
<evidence type="ECO:0000259" key="9">
    <source>
        <dbReference type="Pfam" id="PF02784"/>
    </source>
</evidence>
<evidence type="ECO:0000313" key="11">
    <source>
        <dbReference type="Proteomes" id="UP000197153"/>
    </source>
</evidence>
<proteinExistence type="inferred from homology"/>
<feature type="binding site" evidence="5">
    <location>
        <position position="372"/>
    </location>
    <ligand>
        <name>substrate</name>
    </ligand>
</feature>
<feature type="binding site" evidence="5">
    <location>
        <position position="275"/>
    </location>
    <ligand>
        <name>substrate</name>
    </ligand>
</feature>
<dbReference type="PANTHER" id="PTHR43727">
    <property type="entry name" value="DIAMINOPIMELATE DECARBOXYLASE"/>
    <property type="match status" value="1"/>
</dbReference>
<evidence type="ECO:0000256" key="4">
    <source>
        <dbReference type="ARBA" id="ARBA00023239"/>
    </source>
</evidence>
<feature type="binding site" evidence="5">
    <location>
        <position position="372"/>
    </location>
    <ligand>
        <name>pyridoxal 5'-phosphate</name>
        <dbReference type="ChEBI" id="CHEBI:597326"/>
    </ligand>
</feature>
<dbReference type="EC" id="4.1.1.20" evidence="5 6"/>
<dbReference type="InterPro" id="IPR029066">
    <property type="entry name" value="PLP-binding_barrel"/>
</dbReference>